<evidence type="ECO:0000313" key="15">
    <source>
        <dbReference type="EMBL" id="KAE9221029.1"/>
    </source>
</evidence>
<comment type="subcellular location">
    <subcellularLocation>
        <location evidence="1">Cell membrane</location>
        <topology evidence="1">Multi-pass membrane protein</topology>
    </subcellularLocation>
    <subcellularLocation>
        <location evidence="7">Membrane</location>
        <topology evidence="7">Multi-pass membrane protein</topology>
    </subcellularLocation>
</comment>
<evidence type="ECO:0000313" key="24">
    <source>
        <dbReference type="Proteomes" id="UP000460718"/>
    </source>
</evidence>
<dbReference type="OrthoDB" id="5877963at2759"/>
<comment type="similarity">
    <text evidence="7">Belongs to the dicarboxylate/amino acid:cation symporter (DAACS) (TC 2.A.23) family.</text>
</comment>
<keyword evidence="19" id="KW-1185">Reference proteome</keyword>
<dbReference type="SUPFAM" id="SSF118215">
    <property type="entry name" value="Proton glutamate symport protein"/>
    <property type="match status" value="1"/>
</dbReference>
<dbReference type="Proteomes" id="UP000429523">
    <property type="component" value="Unassembled WGS sequence"/>
</dbReference>
<feature type="transmembrane region" description="Helical" evidence="7">
    <location>
        <begin position="469"/>
        <end position="488"/>
    </location>
</feature>
<feature type="transmembrane region" description="Helical" evidence="7">
    <location>
        <begin position="163"/>
        <end position="185"/>
    </location>
</feature>
<evidence type="ECO:0000313" key="13">
    <source>
        <dbReference type="EMBL" id="KAE9141114.1"/>
    </source>
</evidence>
<dbReference type="EMBL" id="QXGA01000792">
    <property type="protein sequence ID" value="KAE9141114.1"/>
    <property type="molecule type" value="Genomic_DNA"/>
</dbReference>
<keyword evidence="4 7" id="KW-0812">Transmembrane</keyword>
<feature type="transmembrane region" description="Helical" evidence="7">
    <location>
        <begin position="88"/>
        <end position="108"/>
    </location>
</feature>
<keyword evidence="7" id="KW-0769">Symport</keyword>
<evidence type="ECO:0000313" key="18">
    <source>
        <dbReference type="Proteomes" id="UP000429523"/>
    </source>
</evidence>
<dbReference type="Proteomes" id="UP000488956">
    <property type="component" value="Unassembled WGS sequence"/>
</dbReference>
<evidence type="ECO:0000256" key="7">
    <source>
        <dbReference type="RuleBase" id="RU361216"/>
    </source>
</evidence>
<dbReference type="FunFam" id="1.10.3860.10:FF:000013">
    <property type="entry name" value="Amino acid transporter"/>
    <property type="match status" value="1"/>
</dbReference>
<keyword evidence="5 7" id="KW-1133">Transmembrane helix</keyword>
<dbReference type="EMBL" id="QXFZ01000817">
    <property type="protein sequence ID" value="KAE9103902.1"/>
    <property type="molecule type" value="Genomic_DNA"/>
</dbReference>
<keyword evidence="2 7" id="KW-0813">Transport</keyword>
<organism evidence="12 23">
    <name type="scientific">Phytophthora fragariae</name>
    <dbReference type="NCBI Taxonomy" id="53985"/>
    <lineage>
        <taxon>Eukaryota</taxon>
        <taxon>Sar</taxon>
        <taxon>Stramenopiles</taxon>
        <taxon>Oomycota</taxon>
        <taxon>Peronosporomycetes</taxon>
        <taxon>Peronosporales</taxon>
        <taxon>Peronosporaceae</taxon>
        <taxon>Phytophthora</taxon>
    </lineage>
</organism>
<dbReference type="Proteomes" id="UP000437068">
    <property type="component" value="Unassembled WGS sequence"/>
</dbReference>
<dbReference type="Gene3D" id="1.10.3860.10">
    <property type="entry name" value="Sodium:dicarboxylate symporter"/>
    <property type="match status" value="1"/>
</dbReference>
<evidence type="ECO:0000313" key="9">
    <source>
        <dbReference type="EMBL" id="KAE8934627.1"/>
    </source>
</evidence>
<reference evidence="18 19" key="1">
    <citation type="submission" date="2018-08" db="EMBL/GenBank/DDBJ databases">
        <title>Genomic investigation of the strawberry pathogen Phytophthora fragariae indicates pathogenicity is determined by transcriptional variation in three key races.</title>
        <authorList>
            <person name="Adams T.M."/>
            <person name="Armitage A.D."/>
            <person name="Sobczyk M.K."/>
            <person name="Bates H.J."/>
            <person name="Dunwell J.M."/>
            <person name="Nellist C.F."/>
            <person name="Harrison R.J."/>
        </authorList>
    </citation>
    <scope>NUCLEOTIDE SEQUENCE [LARGE SCALE GENOMIC DNA]</scope>
    <source>
        <strain evidence="17 20">A4</strain>
        <strain evidence="16 21">BC-1</strain>
        <strain evidence="15 25">BC-23</strain>
        <strain evidence="14 19">NOV-27</strain>
        <strain evidence="13 22">NOV-5</strain>
        <strain evidence="12 23">NOV-71</strain>
        <strain evidence="9 18">NOV-9</strain>
        <strain evidence="11 26">ONT-3</strain>
        <strain evidence="10 24">SCRP245</strain>
    </source>
</reference>
<keyword evidence="3" id="KW-1003">Cell membrane</keyword>
<feature type="transmembrane region" description="Helical" evidence="7">
    <location>
        <begin position="318"/>
        <end position="345"/>
    </location>
</feature>
<evidence type="ECO:0000313" key="21">
    <source>
        <dbReference type="Proteomes" id="UP000440367"/>
    </source>
</evidence>
<evidence type="ECO:0000256" key="5">
    <source>
        <dbReference type="ARBA" id="ARBA00022989"/>
    </source>
</evidence>
<dbReference type="GO" id="GO:0005886">
    <property type="term" value="C:plasma membrane"/>
    <property type="evidence" value="ECO:0007669"/>
    <property type="project" value="UniProtKB-SubCell"/>
</dbReference>
<dbReference type="InterPro" id="IPR001991">
    <property type="entry name" value="Na-dicarboxylate_symporter"/>
</dbReference>
<gene>
    <name evidence="17" type="ORF">PF001_g13327</name>
    <name evidence="16" type="ORF">PF002_g15211</name>
    <name evidence="15" type="ORF">PF004_g13171</name>
    <name evidence="14" type="ORF">PF005_g13953</name>
    <name evidence="13" type="ORF">PF006_g13361</name>
    <name evidence="12" type="ORF">PF007_g14244</name>
    <name evidence="9" type="ORF">PF009_g15393</name>
    <name evidence="11" type="ORF">PF010_g13645</name>
    <name evidence="10" type="ORF">PF011_g13206</name>
</gene>
<evidence type="ECO:0000313" key="12">
    <source>
        <dbReference type="EMBL" id="KAE9103902.1"/>
    </source>
</evidence>
<dbReference type="PANTHER" id="PTHR42865:SF7">
    <property type="entry name" value="PROTON_GLUTAMATE-ASPARTATE SYMPORTER"/>
    <property type="match status" value="1"/>
</dbReference>
<protein>
    <recommendedName>
        <fullName evidence="7">Amino acid transporter</fullName>
    </recommendedName>
</protein>
<dbReference type="EMBL" id="QXGF01000886">
    <property type="protein sequence ID" value="KAE8934627.1"/>
    <property type="molecule type" value="Genomic_DNA"/>
</dbReference>
<comment type="caution">
    <text evidence="12">The sequence shown here is derived from an EMBL/GenBank/DDBJ whole genome shotgun (WGS) entry which is preliminary data.</text>
</comment>
<evidence type="ECO:0000256" key="3">
    <source>
        <dbReference type="ARBA" id="ARBA00022475"/>
    </source>
</evidence>
<sequence>MKGGFDSRSGRSRSSRSKSLFDSRSVRSKSLYDSESGFSLTPHSAMLQFDFGSRDRAPPPTQRPNPFSYRGLGVKDMITSPYDQSASVSIWQVALGAGIGLTTGVMLIHYEVSGAWADWIALPGVLFIEALKCLVTPMVFCSVVVCIGELVEAGKAASIGRRIITSFAMASIASSGIGTLFAFAMSHLYPSSAVVPIKPTIPSLTFQCADGTYLSYSVNGAIACSSTNSSSSSNMFVLDYVSGYLKTSDMEFENLDVSEQIFSILKDLVPENIFESFAGSSTLSVIAFAIWVGVALAKSVDREAGVENYPLLMVTHANAVILLLVNIVVKYIPIAVISLIAGSIASYTSSTELVEGVAFLVGTLIVALLTLTVGVFGLALFVTTRRNIFSHLWQMVPAQIFIFGCSSSIATLPMTTRCVDATKEVSYQLSRFMLPLGATSNLNGTAVYMPLACVFLAKVGGYDALLTPLRFVLLGVVSAIASFGVAGVPHAGLVMVLTVWRTVFGVDVPVVFSILVSTDWILDRLRSIVNITNDTIIVRIIAARCDETILHQLSTQHTEGTELLSHMPRS</sequence>
<dbReference type="Proteomes" id="UP000460718">
    <property type="component" value="Unassembled WGS sequence"/>
</dbReference>
<evidence type="ECO:0000313" key="26">
    <source>
        <dbReference type="Proteomes" id="UP000488956"/>
    </source>
</evidence>
<proteinExistence type="inferred from homology"/>
<dbReference type="Pfam" id="PF00375">
    <property type="entry name" value="SDF"/>
    <property type="match status" value="1"/>
</dbReference>
<name>A0A6A3RU00_9STRA</name>
<dbReference type="PANTHER" id="PTHR42865">
    <property type="entry name" value="PROTON/GLUTAMATE-ASPARTATE SYMPORTER"/>
    <property type="match status" value="1"/>
</dbReference>
<dbReference type="Proteomes" id="UP000433483">
    <property type="component" value="Unassembled WGS sequence"/>
</dbReference>
<dbReference type="EMBL" id="QXGE01000778">
    <property type="protein sequence ID" value="KAE9303914.1"/>
    <property type="molecule type" value="Genomic_DNA"/>
</dbReference>
<evidence type="ECO:0000313" key="23">
    <source>
        <dbReference type="Proteomes" id="UP000441208"/>
    </source>
</evidence>
<accession>A0A6A3RU00</accession>
<feature type="transmembrane region" description="Helical" evidence="7">
    <location>
        <begin position="277"/>
        <end position="297"/>
    </location>
</feature>
<evidence type="ECO:0000313" key="25">
    <source>
        <dbReference type="Proteomes" id="UP000476176"/>
    </source>
</evidence>
<dbReference type="GO" id="GO:0015293">
    <property type="term" value="F:symporter activity"/>
    <property type="evidence" value="ECO:0007669"/>
    <property type="project" value="UniProtKB-UniRule"/>
</dbReference>
<dbReference type="AlphaFoldDB" id="A0A6A3RU00"/>
<dbReference type="EMBL" id="QXGB01000799">
    <property type="protein sequence ID" value="KAE9204028.1"/>
    <property type="molecule type" value="Genomic_DNA"/>
</dbReference>
<keyword evidence="6 7" id="KW-0472">Membrane</keyword>
<evidence type="ECO:0000313" key="22">
    <source>
        <dbReference type="Proteomes" id="UP000440732"/>
    </source>
</evidence>
<dbReference type="Proteomes" id="UP000440732">
    <property type="component" value="Unassembled WGS sequence"/>
</dbReference>
<evidence type="ECO:0000313" key="17">
    <source>
        <dbReference type="EMBL" id="KAE9303914.1"/>
    </source>
</evidence>
<evidence type="ECO:0000313" key="19">
    <source>
        <dbReference type="Proteomes" id="UP000433483"/>
    </source>
</evidence>
<evidence type="ECO:0000256" key="1">
    <source>
        <dbReference type="ARBA" id="ARBA00004651"/>
    </source>
</evidence>
<evidence type="ECO:0000256" key="2">
    <source>
        <dbReference type="ARBA" id="ARBA00022448"/>
    </source>
</evidence>
<dbReference type="InterPro" id="IPR036458">
    <property type="entry name" value="Na:dicarbo_symporter_sf"/>
</dbReference>
<dbReference type="EMBL" id="QXGC01000787">
    <property type="protein sequence ID" value="KAE9221029.1"/>
    <property type="molecule type" value="Genomic_DNA"/>
</dbReference>
<evidence type="ECO:0000313" key="20">
    <source>
        <dbReference type="Proteomes" id="UP000437068"/>
    </source>
</evidence>
<feature type="transmembrane region" description="Helical" evidence="7">
    <location>
        <begin position="120"/>
        <end position="151"/>
    </location>
</feature>
<dbReference type="Proteomes" id="UP000476176">
    <property type="component" value="Unassembled WGS sequence"/>
</dbReference>
<dbReference type="Proteomes" id="UP000441208">
    <property type="component" value="Unassembled WGS sequence"/>
</dbReference>
<feature type="region of interest" description="Disordered" evidence="8">
    <location>
        <begin position="1"/>
        <end position="38"/>
    </location>
</feature>
<dbReference type="EMBL" id="QXFW01000802">
    <property type="protein sequence ID" value="KAE9002675.1"/>
    <property type="molecule type" value="Genomic_DNA"/>
</dbReference>
<feature type="transmembrane region" description="Helical" evidence="7">
    <location>
        <begin position="357"/>
        <end position="380"/>
    </location>
</feature>
<evidence type="ECO:0000256" key="4">
    <source>
        <dbReference type="ARBA" id="ARBA00022692"/>
    </source>
</evidence>
<evidence type="ECO:0000313" key="14">
    <source>
        <dbReference type="EMBL" id="KAE9204028.1"/>
    </source>
</evidence>
<feature type="transmembrane region" description="Helical" evidence="7">
    <location>
        <begin position="494"/>
        <end position="516"/>
    </location>
</feature>
<evidence type="ECO:0000256" key="8">
    <source>
        <dbReference type="SAM" id="MobiDB-lite"/>
    </source>
</evidence>
<evidence type="ECO:0000313" key="16">
    <source>
        <dbReference type="EMBL" id="KAE9222636.1"/>
    </source>
</evidence>
<evidence type="ECO:0000313" key="10">
    <source>
        <dbReference type="EMBL" id="KAE9002675.1"/>
    </source>
</evidence>
<dbReference type="PRINTS" id="PR00173">
    <property type="entry name" value="EDTRNSPORT"/>
</dbReference>
<evidence type="ECO:0000313" key="11">
    <source>
        <dbReference type="EMBL" id="KAE9103713.1"/>
    </source>
</evidence>
<dbReference type="EMBL" id="QXFX01000807">
    <property type="protein sequence ID" value="KAE9103713.1"/>
    <property type="molecule type" value="Genomic_DNA"/>
</dbReference>
<dbReference type="EMBL" id="QXGD01000845">
    <property type="protein sequence ID" value="KAE9222636.1"/>
    <property type="molecule type" value="Genomic_DNA"/>
</dbReference>
<dbReference type="Proteomes" id="UP000440367">
    <property type="component" value="Unassembled WGS sequence"/>
</dbReference>
<feature type="transmembrane region" description="Helical" evidence="7">
    <location>
        <begin position="432"/>
        <end position="457"/>
    </location>
</feature>
<feature type="transmembrane region" description="Helical" evidence="7">
    <location>
        <begin position="392"/>
        <end position="412"/>
    </location>
</feature>
<evidence type="ECO:0000256" key="6">
    <source>
        <dbReference type="ARBA" id="ARBA00023136"/>
    </source>
</evidence>